<accession>A0A7J7C0Y9</accession>
<dbReference type="GO" id="GO:0034599">
    <property type="term" value="P:cellular response to oxidative stress"/>
    <property type="evidence" value="ECO:0007669"/>
    <property type="project" value="InterPro"/>
</dbReference>
<protein>
    <submittedName>
        <fullName evidence="7">Uncharacterized protein</fullName>
    </submittedName>
</protein>
<dbReference type="GO" id="GO:0000302">
    <property type="term" value="P:response to reactive oxygen species"/>
    <property type="evidence" value="ECO:0007669"/>
    <property type="project" value="TreeGrafter"/>
</dbReference>
<dbReference type="GO" id="GO:0004601">
    <property type="term" value="F:peroxidase activity"/>
    <property type="evidence" value="ECO:0007669"/>
    <property type="project" value="UniProtKB-KW"/>
</dbReference>
<organism evidence="7 8">
    <name type="scientific">Tripterygium wilfordii</name>
    <name type="common">Thunder God vine</name>
    <dbReference type="NCBI Taxonomy" id="458696"/>
    <lineage>
        <taxon>Eukaryota</taxon>
        <taxon>Viridiplantae</taxon>
        <taxon>Streptophyta</taxon>
        <taxon>Embryophyta</taxon>
        <taxon>Tracheophyta</taxon>
        <taxon>Spermatophyta</taxon>
        <taxon>Magnoliopsida</taxon>
        <taxon>eudicotyledons</taxon>
        <taxon>Gunneridae</taxon>
        <taxon>Pentapetalae</taxon>
        <taxon>rosids</taxon>
        <taxon>fabids</taxon>
        <taxon>Celastrales</taxon>
        <taxon>Celastraceae</taxon>
        <taxon>Tripterygium</taxon>
    </lineage>
</organism>
<reference evidence="7 8" key="1">
    <citation type="journal article" date="2020" name="Nat. Commun.">
        <title>Genome of Tripterygium wilfordii and identification of cytochrome P450 involved in triptolide biosynthesis.</title>
        <authorList>
            <person name="Tu L."/>
            <person name="Su P."/>
            <person name="Zhang Z."/>
            <person name="Gao L."/>
            <person name="Wang J."/>
            <person name="Hu T."/>
            <person name="Zhou J."/>
            <person name="Zhang Y."/>
            <person name="Zhao Y."/>
            <person name="Liu Y."/>
            <person name="Song Y."/>
            <person name="Tong Y."/>
            <person name="Lu Y."/>
            <person name="Yang J."/>
            <person name="Xu C."/>
            <person name="Jia M."/>
            <person name="Peters R.J."/>
            <person name="Huang L."/>
            <person name="Gao W."/>
        </authorList>
    </citation>
    <scope>NUCLEOTIDE SEQUENCE [LARGE SCALE GENOMIC DNA]</scope>
    <source>
        <strain evidence="8">cv. XIE 37</strain>
        <tissue evidence="7">Leaf</tissue>
    </source>
</reference>
<sequence length="213" mass="23420">MASGVVAMESPVVDTEYVKEIDKARRDLRAPIASEYCSPTMLRLALWVLACSRVTGGPTIDFVPGRKVLILGFIGNKAYTNSFPLIKGFKVSPKESRLPDSKQGPPHLRDIFYQIGLSDKGIVALSGGNTLALLDDPEFRCYVELYAKDEDAFFRDYAESHKKLSELGFTPHSSASKAITNDPNILAQSAFEVAVAAAVVILSYLYEVRKRAK</sequence>
<dbReference type="GO" id="GO:0046872">
    <property type="term" value="F:metal ion binding"/>
    <property type="evidence" value="ECO:0007669"/>
    <property type="project" value="UniProtKB-KW"/>
</dbReference>
<dbReference type="EMBL" id="JAAARO010000022">
    <property type="protein sequence ID" value="KAF5727820.1"/>
    <property type="molecule type" value="Genomic_DNA"/>
</dbReference>
<evidence type="ECO:0000313" key="8">
    <source>
        <dbReference type="Proteomes" id="UP000593562"/>
    </source>
</evidence>
<keyword evidence="5" id="KW-0408">Iron</keyword>
<keyword evidence="2" id="KW-0349">Heme</keyword>
<dbReference type="Gene3D" id="1.10.520.10">
    <property type="match status" value="1"/>
</dbReference>
<proteinExistence type="predicted"/>
<dbReference type="InterPro" id="IPR010255">
    <property type="entry name" value="Haem_peroxidase_sf"/>
</dbReference>
<evidence type="ECO:0000256" key="1">
    <source>
        <dbReference type="ARBA" id="ARBA00022559"/>
    </source>
</evidence>
<evidence type="ECO:0000256" key="6">
    <source>
        <dbReference type="SAM" id="Phobius"/>
    </source>
</evidence>
<dbReference type="InParanoid" id="A0A7J7C0Y9"/>
<keyword evidence="6" id="KW-0812">Transmembrane</keyword>
<evidence type="ECO:0000313" key="7">
    <source>
        <dbReference type="EMBL" id="KAF5727820.1"/>
    </source>
</evidence>
<evidence type="ECO:0000256" key="3">
    <source>
        <dbReference type="ARBA" id="ARBA00022723"/>
    </source>
</evidence>
<dbReference type="AlphaFoldDB" id="A0A7J7C0Y9"/>
<comment type="caution">
    <text evidence="7">The sequence shown here is derived from an EMBL/GenBank/DDBJ whole genome shotgun (WGS) entry which is preliminary data.</text>
</comment>
<dbReference type="SUPFAM" id="SSF48113">
    <property type="entry name" value="Heme-dependent peroxidases"/>
    <property type="match status" value="1"/>
</dbReference>
<evidence type="ECO:0000256" key="4">
    <source>
        <dbReference type="ARBA" id="ARBA00023002"/>
    </source>
</evidence>
<keyword evidence="4" id="KW-0560">Oxidoreductase</keyword>
<dbReference type="PANTHER" id="PTHR31356:SF36">
    <property type="entry name" value="L-ASCORBATE PEROXIDASE 3"/>
    <property type="match status" value="1"/>
</dbReference>
<name>A0A7J7C0Y9_TRIWF</name>
<keyword evidence="8" id="KW-1185">Reference proteome</keyword>
<dbReference type="InterPro" id="IPR044831">
    <property type="entry name" value="Ccp1-like"/>
</dbReference>
<dbReference type="Gene3D" id="1.10.420.10">
    <property type="entry name" value="Peroxidase, domain 2"/>
    <property type="match status" value="2"/>
</dbReference>
<keyword evidence="6" id="KW-0472">Membrane</keyword>
<dbReference type="PANTHER" id="PTHR31356">
    <property type="entry name" value="THYLAKOID LUMENAL 29 KDA PROTEIN, CHLOROPLASTIC-RELATED"/>
    <property type="match status" value="1"/>
</dbReference>
<gene>
    <name evidence="7" type="ORF">HS088_TW22G01517</name>
</gene>
<dbReference type="GO" id="GO:0009507">
    <property type="term" value="C:chloroplast"/>
    <property type="evidence" value="ECO:0007669"/>
    <property type="project" value="TreeGrafter"/>
</dbReference>
<keyword evidence="1" id="KW-0575">Peroxidase</keyword>
<dbReference type="GO" id="GO:0020037">
    <property type="term" value="F:heme binding"/>
    <property type="evidence" value="ECO:0007669"/>
    <property type="project" value="InterPro"/>
</dbReference>
<feature type="transmembrane region" description="Helical" evidence="6">
    <location>
        <begin position="185"/>
        <end position="206"/>
    </location>
</feature>
<keyword evidence="3" id="KW-0479">Metal-binding</keyword>
<keyword evidence="6" id="KW-1133">Transmembrane helix</keyword>
<evidence type="ECO:0000256" key="5">
    <source>
        <dbReference type="ARBA" id="ARBA00023004"/>
    </source>
</evidence>
<evidence type="ECO:0000256" key="2">
    <source>
        <dbReference type="ARBA" id="ARBA00022617"/>
    </source>
</evidence>
<dbReference type="Proteomes" id="UP000593562">
    <property type="component" value="Unassembled WGS sequence"/>
</dbReference>
<dbReference type="GO" id="GO:0042744">
    <property type="term" value="P:hydrogen peroxide catabolic process"/>
    <property type="evidence" value="ECO:0007669"/>
    <property type="project" value="TreeGrafter"/>
</dbReference>